<evidence type="ECO:0000256" key="7">
    <source>
        <dbReference type="ARBA" id="ARBA00022927"/>
    </source>
</evidence>
<sequence>MSHVLLTIIQQQEQVNPIMSFLPFIIIMVVIYFLMMRPQMKKQKEKQKMLQELKKGDNIITRGGIHGKVVGFTDENKTVVVKVDDNVKINMDKAAIELVIPIGKKTEKSDNVEKKK</sequence>
<evidence type="ECO:0000313" key="12">
    <source>
        <dbReference type="EMBL" id="HHM02575.1"/>
    </source>
</evidence>
<keyword evidence="7" id="KW-0653">Protein transport</keyword>
<feature type="transmembrane region" description="Helical" evidence="11">
    <location>
        <begin position="15"/>
        <end position="35"/>
    </location>
</feature>
<dbReference type="NCBIfam" id="TIGR00739">
    <property type="entry name" value="yajC"/>
    <property type="match status" value="1"/>
</dbReference>
<reference evidence="12" key="1">
    <citation type="journal article" date="2020" name="mSystems">
        <title>Genome- and Community-Level Interaction Insights into Carbon Utilization and Element Cycling Functions of Hydrothermarchaeota in Hydrothermal Sediment.</title>
        <authorList>
            <person name="Zhou Z."/>
            <person name="Liu Y."/>
            <person name="Xu W."/>
            <person name="Pan J."/>
            <person name="Luo Z.H."/>
            <person name="Li M."/>
        </authorList>
    </citation>
    <scope>NUCLEOTIDE SEQUENCE [LARGE SCALE GENOMIC DNA]</scope>
    <source>
        <strain evidence="12">HyVt-460</strain>
    </source>
</reference>
<evidence type="ECO:0000256" key="10">
    <source>
        <dbReference type="ARBA" id="ARBA00023136"/>
    </source>
</evidence>
<dbReference type="GO" id="GO:0005886">
    <property type="term" value="C:plasma membrane"/>
    <property type="evidence" value="ECO:0007669"/>
    <property type="project" value="UniProtKB-SubCell"/>
</dbReference>
<keyword evidence="5" id="KW-1003">Cell membrane</keyword>
<accession>A0A7V5VF93</accession>
<evidence type="ECO:0000256" key="2">
    <source>
        <dbReference type="ARBA" id="ARBA00006742"/>
    </source>
</evidence>
<evidence type="ECO:0000256" key="1">
    <source>
        <dbReference type="ARBA" id="ARBA00004162"/>
    </source>
</evidence>
<dbReference type="AlphaFoldDB" id="A0A7V5VF93"/>
<dbReference type="InterPro" id="IPR003849">
    <property type="entry name" value="Preprotein_translocase_YajC"/>
</dbReference>
<evidence type="ECO:0000256" key="5">
    <source>
        <dbReference type="ARBA" id="ARBA00022475"/>
    </source>
</evidence>
<comment type="subcellular location">
    <subcellularLocation>
        <location evidence="1">Cell membrane</location>
        <topology evidence="1">Single-pass membrane protein</topology>
    </subcellularLocation>
</comment>
<dbReference type="EMBL" id="DRLI01000235">
    <property type="protein sequence ID" value="HHM02575.1"/>
    <property type="molecule type" value="Genomic_DNA"/>
</dbReference>
<gene>
    <name evidence="12" type="primary">yajC</name>
    <name evidence="12" type="ORF">ENJ15_06140</name>
</gene>
<dbReference type="PANTHER" id="PTHR33909">
    <property type="entry name" value="SEC TRANSLOCON ACCESSORY COMPLEX SUBUNIT YAJC"/>
    <property type="match status" value="1"/>
</dbReference>
<organism evidence="12">
    <name type="scientific">Caldithrix abyssi</name>
    <dbReference type="NCBI Taxonomy" id="187145"/>
    <lineage>
        <taxon>Bacteria</taxon>
        <taxon>Pseudomonadati</taxon>
        <taxon>Calditrichota</taxon>
        <taxon>Calditrichia</taxon>
        <taxon>Calditrichales</taxon>
        <taxon>Calditrichaceae</taxon>
        <taxon>Caldithrix</taxon>
    </lineage>
</organism>
<evidence type="ECO:0000256" key="6">
    <source>
        <dbReference type="ARBA" id="ARBA00022692"/>
    </source>
</evidence>
<dbReference type="GO" id="GO:0015031">
    <property type="term" value="P:protein transport"/>
    <property type="evidence" value="ECO:0007669"/>
    <property type="project" value="UniProtKB-KW"/>
</dbReference>
<evidence type="ECO:0000256" key="3">
    <source>
        <dbReference type="ARBA" id="ARBA00014962"/>
    </source>
</evidence>
<keyword evidence="8 11" id="KW-1133">Transmembrane helix</keyword>
<keyword evidence="9" id="KW-0811">Translocation</keyword>
<evidence type="ECO:0000256" key="4">
    <source>
        <dbReference type="ARBA" id="ARBA00022448"/>
    </source>
</evidence>
<comment type="similarity">
    <text evidence="2">Belongs to the YajC family.</text>
</comment>
<dbReference type="PRINTS" id="PR01853">
    <property type="entry name" value="YAJCTRNLCASE"/>
</dbReference>
<evidence type="ECO:0000256" key="11">
    <source>
        <dbReference type="SAM" id="Phobius"/>
    </source>
</evidence>
<keyword evidence="6 11" id="KW-0812">Transmembrane</keyword>
<comment type="caution">
    <text evidence="12">The sequence shown here is derived from an EMBL/GenBank/DDBJ whole genome shotgun (WGS) entry which is preliminary data.</text>
</comment>
<keyword evidence="10 11" id="KW-0472">Membrane</keyword>
<keyword evidence="4" id="KW-0813">Transport</keyword>
<evidence type="ECO:0000256" key="8">
    <source>
        <dbReference type="ARBA" id="ARBA00022989"/>
    </source>
</evidence>
<dbReference type="SMART" id="SM01323">
    <property type="entry name" value="YajC"/>
    <property type="match status" value="1"/>
</dbReference>
<dbReference type="Proteomes" id="UP000885771">
    <property type="component" value="Unassembled WGS sequence"/>
</dbReference>
<name>A0A7V5VF93_CALAY</name>
<proteinExistence type="inferred from homology"/>
<protein>
    <recommendedName>
        <fullName evidence="3">Sec translocon accessory complex subunit YajC</fullName>
    </recommendedName>
</protein>
<dbReference type="PANTHER" id="PTHR33909:SF1">
    <property type="entry name" value="SEC TRANSLOCON ACCESSORY COMPLEX SUBUNIT YAJC"/>
    <property type="match status" value="1"/>
</dbReference>
<evidence type="ECO:0000256" key="9">
    <source>
        <dbReference type="ARBA" id="ARBA00023010"/>
    </source>
</evidence>
<dbReference type="Pfam" id="PF02699">
    <property type="entry name" value="YajC"/>
    <property type="match status" value="1"/>
</dbReference>